<dbReference type="Proteomes" id="UP000063308">
    <property type="component" value="Chromosome"/>
</dbReference>
<gene>
    <name evidence="1" type="ORF">NK6_839</name>
</gene>
<organism evidence="1 2">
    <name type="scientific">Bradyrhizobium diazoefficiens</name>
    <dbReference type="NCBI Taxonomy" id="1355477"/>
    <lineage>
        <taxon>Bacteria</taxon>
        <taxon>Pseudomonadati</taxon>
        <taxon>Pseudomonadota</taxon>
        <taxon>Alphaproteobacteria</taxon>
        <taxon>Hyphomicrobiales</taxon>
        <taxon>Nitrobacteraceae</taxon>
        <taxon>Bradyrhizobium</taxon>
    </lineage>
</organism>
<dbReference type="EMBL" id="AP014685">
    <property type="protein sequence ID" value="BAR54024.1"/>
    <property type="molecule type" value="Genomic_DNA"/>
</dbReference>
<evidence type="ECO:0000313" key="2">
    <source>
        <dbReference type="Proteomes" id="UP000063308"/>
    </source>
</evidence>
<reference evidence="1 2" key="1">
    <citation type="submission" date="2014-11" db="EMBL/GenBank/DDBJ databases">
        <title>Symbiosis island explosion on the genome of extra-slow-growing strains of soybean bradyrhizobia with massive insertion sequences.</title>
        <authorList>
            <person name="Iida T."/>
            <person name="Minamisawa K."/>
        </authorList>
    </citation>
    <scope>NUCLEOTIDE SEQUENCE [LARGE SCALE GENOMIC DNA]</scope>
    <source>
        <strain evidence="1 2">NK6</strain>
    </source>
</reference>
<sequence length="107" mass="11797">MPKGLIKSVNQCFADPLVLLKLMRTARRRQRQQPDAVGQAPQVRLVSRDGTMIEFGCECHSGIKRSLRGPGGAVRQLRAQLMDLCDQSLRDMLGSVGAQHGVAQKAW</sequence>
<dbReference type="AlphaFoldDB" id="A0A0E4FV15"/>
<accession>A0A0E4FV15</accession>
<protein>
    <submittedName>
        <fullName evidence="1">Uncharacterized protein</fullName>
    </submittedName>
</protein>
<evidence type="ECO:0000313" key="1">
    <source>
        <dbReference type="EMBL" id="BAR54024.1"/>
    </source>
</evidence>
<name>A0A0E4FV15_9BRAD</name>
<proteinExistence type="predicted"/>